<evidence type="ECO:0000313" key="2">
    <source>
        <dbReference type="Proteomes" id="UP000694402"/>
    </source>
</evidence>
<dbReference type="Proteomes" id="UP000694402">
    <property type="component" value="Unassembled WGS sequence"/>
</dbReference>
<organism evidence="1 2">
    <name type="scientific">Oncorhynchus tshawytscha</name>
    <name type="common">Chinook salmon</name>
    <name type="synonym">Salmo tshawytscha</name>
    <dbReference type="NCBI Taxonomy" id="74940"/>
    <lineage>
        <taxon>Eukaryota</taxon>
        <taxon>Metazoa</taxon>
        <taxon>Chordata</taxon>
        <taxon>Craniata</taxon>
        <taxon>Vertebrata</taxon>
        <taxon>Euteleostomi</taxon>
        <taxon>Actinopterygii</taxon>
        <taxon>Neopterygii</taxon>
        <taxon>Teleostei</taxon>
        <taxon>Protacanthopterygii</taxon>
        <taxon>Salmoniformes</taxon>
        <taxon>Salmonidae</taxon>
        <taxon>Salmoninae</taxon>
        <taxon>Oncorhynchus</taxon>
    </lineage>
</organism>
<sequence length="225" mass="25575">NMADGWSTDTGEAAYRSRDAVKNLTIKLRWRDNTTQIMAQERTRGRWNCRIFTYTDSDCYTNWEGHSQSMVPVTHQSELFFKVNVIEAALMRRAALKTNSSRLITWDPSEDFVKTSHMVNTPVQTIHIMGNLGPAGKLGQKEKECLLCTIRADGNGVVTIKPDFNKGKVPYRPVETEGEKREVWRQTRGDGTATVIMYVIKDYLNSLELEAQPAHYSPSMRIGRG</sequence>
<keyword evidence="2" id="KW-1185">Reference proteome</keyword>
<dbReference type="AlphaFoldDB" id="A0AAZ3NQ73"/>
<proteinExistence type="predicted"/>
<dbReference type="GeneTree" id="ENSGT00510000047471"/>
<protein>
    <submittedName>
        <fullName evidence="1">Uncharacterized protein</fullName>
    </submittedName>
</protein>
<reference evidence="2" key="1">
    <citation type="journal article" date="2018" name="PLoS ONE">
        <title>Chinook salmon (Oncorhynchus tshawytscha) genome and transcriptome.</title>
        <authorList>
            <person name="Christensen K.A."/>
            <person name="Leong J.S."/>
            <person name="Sakhrani D."/>
            <person name="Biagi C.A."/>
            <person name="Minkley D.R."/>
            <person name="Withler R.E."/>
            <person name="Rondeau E.B."/>
            <person name="Koop B.F."/>
            <person name="Devlin R.H."/>
        </authorList>
    </citation>
    <scope>NUCLEOTIDE SEQUENCE [LARGE SCALE GENOMIC DNA]</scope>
</reference>
<name>A0AAZ3NQ73_ONCTS</name>
<evidence type="ECO:0000313" key="1">
    <source>
        <dbReference type="Ensembl" id="ENSOTSP00005105888.1"/>
    </source>
</evidence>
<reference evidence="1" key="2">
    <citation type="submission" date="2025-08" db="UniProtKB">
        <authorList>
            <consortium name="Ensembl"/>
        </authorList>
    </citation>
    <scope>IDENTIFICATION</scope>
</reference>
<accession>A0AAZ3NQ73</accession>
<dbReference type="Ensembl" id="ENSOTST00005126632.1">
    <property type="protein sequence ID" value="ENSOTSP00005105888.1"/>
    <property type="gene ID" value="ENSOTSG00005076116.1"/>
</dbReference>
<reference evidence="1" key="3">
    <citation type="submission" date="2025-09" db="UniProtKB">
        <authorList>
            <consortium name="Ensembl"/>
        </authorList>
    </citation>
    <scope>IDENTIFICATION</scope>
</reference>